<comment type="caution">
    <text evidence="16">The sequence shown here is derived from an EMBL/GenBank/DDBJ whole genome shotgun (WGS) entry which is preliminary data.</text>
</comment>
<dbReference type="InterPro" id="IPR013083">
    <property type="entry name" value="Znf_RING/FYVE/PHD"/>
</dbReference>
<evidence type="ECO:0000256" key="1">
    <source>
        <dbReference type="ARBA" id="ARBA00000900"/>
    </source>
</evidence>
<protein>
    <recommendedName>
        <fullName evidence="4">RING-type E3 ubiquitin transferase</fullName>
        <ecNumber evidence="4">2.3.2.27</ecNumber>
    </recommendedName>
</protein>
<dbReference type="GO" id="GO:0061630">
    <property type="term" value="F:ubiquitin protein ligase activity"/>
    <property type="evidence" value="ECO:0007669"/>
    <property type="project" value="UniProtKB-EC"/>
</dbReference>
<dbReference type="GO" id="GO:0016020">
    <property type="term" value="C:membrane"/>
    <property type="evidence" value="ECO:0007669"/>
    <property type="project" value="UniProtKB-SubCell"/>
</dbReference>
<dbReference type="Gene3D" id="3.30.40.10">
    <property type="entry name" value="Zinc/RING finger domain, C3HC4 (zinc finger)"/>
    <property type="match status" value="1"/>
</dbReference>
<dbReference type="GO" id="GO:0016567">
    <property type="term" value="P:protein ubiquitination"/>
    <property type="evidence" value="ECO:0007669"/>
    <property type="project" value="InterPro"/>
</dbReference>
<dbReference type="InterPro" id="IPR044600">
    <property type="entry name" value="ATL1/ATL16-like"/>
</dbReference>
<dbReference type="FunFam" id="3.30.40.10:FF:000187">
    <property type="entry name" value="E3 ubiquitin-protein ligase ATL6"/>
    <property type="match status" value="1"/>
</dbReference>
<proteinExistence type="predicted"/>
<evidence type="ECO:0000313" key="17">
    <source>
        <dbReference type="Proteomes" id="UP001151287"/>
    </source>
</evidence>
<keyword evidence="17" id="KW-1185">Reference proteome</keyword>
<keyword evidence="8 13" id="KW-0863">Zinc-finger</keyword>
<keyword evidence="9" id="KW-0833">Ubl conjugation pathway</keyword>
<dbReference type="CDD" id="cd16461">
    <property type="entry name" value="RING-H2_EL5-like"/>
    <property type="match status" value="1"/>
</dbReference>
<evidence type="ECO:0000256" key="9">
    <source>
        <dbReference type="ARBA" id="ARBA00022786"/>
    </source>
</evidence>
<gene>
    <name evidence="16" type="ORF">LUZ63_011083</name>
</gene>
<dbReference type="PROSITE" id="PS50089">
    <property type="entry name" value="ZF_RING_2"/>
    <property type="match status" value="1"/>
</dbReference>
<evidence type="ECO:0000256" key="13">
    <source>
        <dbReference type="PROSITE-ProRule" id="PRU00175"/>
    </source>
</evidence>
<keyword evidence="7" id="KW-0479">Metal-binding</keyword>
<evidence type="ECO:0000256" key="7">
    <source>
        <dbReference type="ARBA" id="ARBA00022723"/>
    </source>
</evidence>
<evidence type="ECO:0000256" key="10">
    <source>
        <dbReference type="ARBA" id="ARBA00022833"/>
    </source>
</evidence>
<name>A0A9Q0CIG6_9POAL</name>
<feature type="transmembrane region" description="Helical" evidence="14">
    <location>
        <begin position="25"/>
        <end position="48"/>
    </location>
</feature>
<evidence type="ECO:0000313" key="16">
    <source>
        <dbReference type="EMBL" id="KAJ1694385.1"/>
    </source>
</evidence>
<evidence type="ECO:0000259" key="15">
    <source>
        <dbReference type="PROSITE" id="PS50089"/>
    </source>
</evidence>
<dbReference type="SUPFAM" id="SSF57850">
    <property type="entry name" value="RING/U-box"/>
    <property type="match status" value="1"/>
</dbReference>
<dbReference type="SMART" id="SM00184">
    <property type="entry name" value="RING"/>
    <property type="match status" value="1"/>
</dbReference>
<dbReference type="Pfam" id="PF13639">
    <property type="entry name" value="zf-RING_2"/>
    <property type="match status" value="1"/>
</dbReference>
<evidence type="ECO:0000256" key="2">
    <source>
        <dbReference type="ARBA" id="ARBA00004167"/>
    </source>
</evidence>
<accession>A0A9Q0CIG6</accession>
<sequence length="298" mass="33395">MGHAQLSPPPPPISTSSPPSSSTSVLVLAISILGILTISLLLLVYYLFATKCFHILRRRSGTRTASQWQLFDQYDDHVMHTSRTAISGRGLNESTIQSIPTIFYKKHSHDKKLSFHECAVCINEFQEGEKIRLLPNCFHVFHLDCIDVWLQSNANCPLCRAPITACPMALANLVGPTGQEDANESNNDIVLEIRDDELHVRGFQLRGSMGDECIDIRRKEEDLGMVPMRRSFSMDSSNDRQLYLALQKIVRENSFACQEVAIDRECSSSGTSSVTGKLRRGFFSFNQNRCSRSAVLPI</sequence>
<keyword evidence="11 14" id="KW-1133">Transmembrane helix</keyword>
<evidence type="ECO:0000256" key="11">
    <source>
        <dbReference type="ARBA" id="ARBA00022989"/>
    </source>
</evidence>
<evidence type="ECO:0000256" key="5">
    <source>
        <dbReference type="ARBA" id="ARBA00022679"/>
    </source>
</evidence>
<comment type="subcellular location">
    <subcellularLocation>
        <location evidence="2">Membrane</location>
        <topology evidence="2">Single-pass membrane protein</topology>
    </subcellularLocation>
</comment>
<comment type="pathway">
    <text evidence="3">Protein modification; protein ubiquitination.</text>
</comment>
<organism evidence="16 17">
    <name type="scientific">Rhynchospora breviuscula</name>
    <dbReference type="NCBI Taxonomy" id="2022672"/>
    <lineage>
        <taxon>Eukaryota</taxon>
        <taxon>Viridiplantae</taxon>
        <taxon>Streptophyta</taxon>
        <taxon>Embryophyta</taxon>
        <taxon>Tracheophyta</taxon>
        <taxon>Spermatophyta</taxon>
        <taxon>Magnoliopsida</taxon>
        <taxon>Liliopsida</taxon>
        <taxon>Poales</taxon>
        <taxon>Cyperaceae</taxon>
        <taxon>Cyperoideae</taxon>
        <taxon>Rhynchosporeae</taxon>
        <taxon>Rhynchospora</taxon>
    </lineage>
</organism>
<feature type="domain" description="RING-type" evidence="15">
    <location>
        <begin position="118"/>
        <end position="160"/>
    </location>
</feature>
<evidence type="ECO:0000256" key="12">
    <source>
        <dbReference type="ARBA" id="ARBA00023136"/>
    </source>
</evidence>
<dbReference type="GO" id="GO:0008270">
    <property type="term" value="F:zinc ion binding"/>
    <property type="evidence" value="ECO:0007669"/>
    <property type="project" value="UniProtKB-KW"/>
</dbReference>
<dbReference type="PANTHER" id="PTHR46913:SF1">
    <property type="entry name" value="RING-H2 FINGER PROTEIN ATL16"/>
    <property type="match status" value="1"/>
</dbReference>
<reference evidence="16" key="1">
    <citation type="journal article" date="2022" name="Cell">
        <title>Repeat-based holocentromeres influence genome architecture and karyotype evolution.</title>
        <authorList>
            <person name="Hofstatter P.G."/>
            <person name="Thangavel G."/>
            <person name="Lux T."/>
            <person name="Neumann P."/>
            <person name="Vondrak T."/>
            <person name="Novak P."/>
            <person name="Zhang M."/>
            <person name="Costa L."/>
            <person name="Castellani M."/>
            <person name="Scott A."/>
            <person name="Toegelov H."/>
            <person name="Fuchs J."/>
            <person name="Mata-Sucre Y."/>
            <person name="Dias Y."/>
            <person name="Vanzela A.L.L."/>
            <person name="Huettel B."/>
            <person name="Almeida C.C.S."/>
            <person name="Simkova H."/>
            <person name="Souza G."/>
            <person name="Pedrosa-Harand A."/>
            <person name="Macas J."/>
            <person name="Mayer K.F.X."/>
            <person name="Houben A."/>
            <person name="Marques A."/>
        </authorList>
    </citation>
    <scope>NUCLEOTIDE SEQUENCE</scope>
    <source>
        <strain evidence="16">RhyBre1mFocal</strain>
    </source>
</reference>
<dbReference type="EMBL" id="JAMQYH010000003">
    <property type="protein sequence ID" value="KAJ1694385.1"/>
    <property type="molecule type" value="Genomic_DNA"/>
</dbReference>
<dbReference type="PANTHER" id="PTHR46913">
    <property type="entry name" value="RING-H2 FINGER PROTEIN ATL16"/>
    <property type="match status" value="1"/>
</dbReference>
<dbReference type="EC" id="2.3.2.27" evidence="4"/>
<keyword evidence="12 14" id="KW-0472">Membrane</keyword>
<evidence type="ECO:0000256" key="3">
    <source>
        <dbReference type="ARBA" id="ARBA00004906"/>
    </source>
</evidence>
<evidence type="ECO:0000256" key="14">
    <source>
        <dbReference type="SAM" id="Phobius"/>
    </source>
</evidence>
<keyword evidence="10" id="KW-0862">Zinc</keyword>
<keyword evidence="5" id="KW-0808">Transferase</keyword>
<comment type="catalytic activity">
    <reaction evidence="1">
        <text>S-ubiquitinyl-[E2 ubiquitin-conjugating enzyme]-L-cysteine + [acceptor protein]-L-lysine = [E2 ubiquitin-conjugating enzyme]-L-cysteine + N(6)-ubiquitinyl-[acceptor protein]-L-lysine.</text>
        <dbReference type="EC" id="2.3.2.27"/>
    </reaction>
</comment>
<evidence type="ECO:0000256" key="8">
    <source>
        <dbReference type="ARBA" id="ARBA00022771"/>
    </source>
</evidence>
<keyword evidence="6 14" id="KW-0812">Transmembrane</keyword>
<dbReference type="AlphaFoldDB" id="A0A9Q0CIG6"/>
<dbReference type="Proteomes" id="UP001151287">
    <property type="component" value="Unassembled WGS sequence"/>
</dbReference>
<evidence type="ECO:0000256" key="4">
    <source>
        <dbReference type="ARBA" id="ARBA00012483"/>
    </source>
</evidence>
<dbReference type="InterPro" id="IPR001841">
    <property type="entry name" value="Znf_RING"/>
</dbReference>
<dbReference type="OrthoDB" id="8062037at2759"/>
<evidence type="ECO:0000256" key="6">
    <source>
        <dbReference type="ARBA" id="ARBA00022692"/>
    </source>
</evidence>